<keyword evidence="3" id="KW-0812">Transmembrane</keyword>
<feature type="region of interest" description="Disordered" evidence="7">
    <location>
        <begin position="477"/>
        <end position="505"/>
    </location>
</feature>
<dbReference type="InterPro" id="IPR018996">
    <property type="entry name" value="Man1/Src1-like_C"/>
</dbReference>
<evidence type="ECO:0000256" key="4">
    <source>
        <dbReference type="ARBA" id="ARBA00022989"/>
    </source>
</evidence>
<organism evidence="10 11">
    <name type="scientific">Filobasidium floriforme</name>
    <dbReference type="NCBI Taxonomy" id="5210"/>
    <lineage>
        <taxon>Eukaryota</taxon>
        <taxon>Fungi</taxon>
        <taxon>Dikarya</taxon>
        <taxon>Basidiomycota</taxon>
        <taxon>Agaricomycotina</taxon>
        <taxon>Tremellomycetes</taxon>
        <taxon>Filobasidiales</taxon>
        <taxon>Filobasidiaceae</taxon>
        <taxon>Filobasidium</taxon>
    </lineage>
</organism>
<reference evidence="10" key="1">
    <citation type="submission" date="2020-04" db="EMBL/GenBank/DDBJ databases">
        <title>Analysis of mating type loci in Filobasidium floriforme.</title>
        <authorList>
            <person name="Nowrousian M."/>
        </authorList>
    </citation>
    <scope>NUCLEOTIDE SEQUENCE</scope>
    <source>
        <strain evidence="10">CBS 6242</strain>
    </source>
</reference>
<evidence type="ECO:0000256" key="6">
    <source>
        <dbReference type="ARBA" id="ARBA00023242"/>
    </source>
</evidence>
<sequence length="921" mass="102018">MSSVPTAEVYLAPGFEPSSLKVAQLRGILTEHSIPIPSTSKKADLVNLFITRVKSKAAAYHDRANSVVPSTDGIREIGEDGVEMSPEPPQRPVVRSRPRQSRQSATQDEPVPVEGDVFTHNPNAESAAVGREEAVRRRTRRVTRSTSYTPLDGNADQVEGLPTRTLKTKPSFSSFVEEDEELDHRNQGQEQDVGVEETVIKKKKTSRKSKKNEVDLGLGAEIGAREAEEEEEREREQGWEKTPSRSRLLPTLSNTSTPTQAATSGRSFESPNKFTPLASSKQQQPGSGRKEREESGFSDYNPFQSGDGEEEGMGRKTPRKTKRKTLGERKSSTLNVTDSPAAEQSGGSPLKTDATSPLKTDISSPLRTADASPLKTDTTSPSKTLSASPLKRILDLASSVTATTPTKSPSSLRKIEPDSLAMRTTPEGWSKKRVEASPSKMLRFENDGDDDGSGVVAGDDLPEMVDDDVDIDVKVEQETPSRKKTQTSSSLIRAASNPVHDQQESRLIQRESSALVTKSETKIKFSMMMALLAFLTWAYQFQQQSIPLGYCDPASASNSIIRAKEVRLTKATECMTEREAQRRDHAVPDDQLSACPYESELPLVGFVPRPDKCTPCPSHALCQDGKVTGCKGEYILEPHPLLDWLNPVLSGLPGVGPVAIPPTCELDVRTKAQIGEIAKKVEERLAGRKGEIICAGGRKNKGDKRSEVEKFGIDEEQLFQHFVRMVKVTPEQFRINLRAALKDLVVHKIVQHEVIDGRDVYSAVRADMPASCRLRIAATEQIVDHKNEIGLGSFGIALLAYFRSHYQNKRKESAKVKKLVKTALSRLQDQSYTHYIDPVQAPEPFLRPNQLRDFVLDHIHNANTRQRLWIKVQPIIETNANVRVSEQEVMGDTWKIWEWIGVSKIDAQHLDTVEGSMYPQA</sequence>
<evidence type="ECO:0000313" key="10">
    <source>
        <dbReference type="EMBL" id="KAG7531284.1"/>
    </source>
</evidence>
<dbReference type="PANTHER" id="PTHR47808:SF2">
    <property type="entry name" value="LEM DOMAIN-CONTAINING PROTEIN 2"/>
    <property type="match status" value="1"/>
</dbReference>
<dbReference type="Pfam" id="PF09402">
    <property type="entry name" value="MSC"/>
    <property type="match status" value="1"/>
</dbReference>
<protein>
    <submittedName>
        <fullName evidence="10">Uncharacterized protein</fullName>
    </submittedName>
</protein>
<comment type="caution">
    <text evidence="10">The sequence shown here is derived from an EMBL/GenBank/DDBJ whole genome shotgun (WGS) entry which is preliminary data.</text>
</comment>
<feature type="region of interest" description="Disordered" evidence="7">
    <location>
        <begin position="70"/>
        <end position="418"/>
    </location>
</feature>
<keyword evidence="2" id="KW-0597">Phosphoprotein</keyword>
<dbReference type="InterPro" id="IPR036361">
    <property type="entry name" value="SAP_dom_sf"/>
</dbReference>
<dbReference type="Gene3D" id="1.10.720.30">
    <property type="entry name" value="SAP domain"/>
    <property type="match status" value="1"/>
</dbReference>
<evidence type="ECO:0000256" key="3">
    <source>
        <dbReference type="ARBA" id="ARBA00022692"/>
    </source>
</evidence>
<feature type="compositionally biased region" description="Polar residues" evidence="7">
    <location>
        <begin position="353"/>
        <end position="366"/>
    </location>
</feature>
<dbReference type="CDD" id="cd12935">
    <property type="entry name" value="LEM_like"/>
    <property type="match status" value="1"/>
</dbReference>
<dbReference type="Proteomes" id="UP000812966">
    <property type="component" value="Unassembled WGS sequence"/>
</dbReference>
<feature type="compositionally biased region" description="Polar residues" evidence="7">
    <location>
        <begin position="260"/>
        <end position="286"/>
    </location>
</feature>
<name>A0A8K0NS86_9TREE</name>
<dbReference type="AlphaFoldDB" id="A0A8K0NS86"/>
<keyword evidence="5" id="KW-0472">Membrane</keyword>
<evidence type="ECO:0000259" key="8">
    <source>
        <dbReference type="Pfam" id="PF09402"/>
    </source>
</evidence>
<evidence type="ECO:0000256" key="1">
    <source>
        <dbReference type="ARBA" id="ARBA00004540"/>
    </source>
</evidence>
<proteinExistence type="predicted"/>
<gene>
    <name evidence="10" type="ORF">FFLO_04462</name>
</gene>
<dbReference type="GO" id="GO:0003682">
    <property type="term" value="F:chromatin binding"/>
    <property type="evidence" value="ECO:0007669"/>
    <property type="project" value="InterPro"/>
</dbReference>
<feature type="compositionally biased region" description="Polar residues" evidence="7">
    <location>
        <begin position="398"/>
        <end position="411"/>
    </location>
</feature>
<feature type="compositionally biased region" description="Polar residues" evidence="7">
    <location>
        <begin position="375"/>
        <end position="387"/>
    </location>
</feature>
<dbReference type="GO" id="GO:0034399">
    <property type="term" value="C:nuclear periphery"/>
    <property type="evidence" value="ECO:0007669"/>
    <property type="project" value="TreeGrafter"/>
</dbReference>
<dbReference type="GO" id="GO:0071763">
    <property type="term" value="P:nuclear membrane organization"/>
    <property type="evidence" value="ECO:0007669"/>
    <property type="project" value="TreeGrafter"/>
</dbReference>
<feature type="domain" description="HeH/LEM" evidence="9">
    <location>
        <begin position="17"/>
        <end position="49"/>
    </location>
</feature>
<keyword evidence="11" id="KW-1185">Reference proteome</keyword>
<evidence type="ECO:0000259" key="9">
    <source>
        <dbReference type="Pfam" id="PF12949"/>
    </source>
</evidence>
<keyword evidence="6" id="KW-0539">Nucleus</keyword>
<dbReference type="GO" id="GO:0005783">
    <property type="term" value="C:endoplasmic reticulum"/>
    <property type="evidence" value="ECO:0007669"/>
    <property type="project" value="TreeGrafter"/>
</dbReference>
<dbReference type="InterPro" id="IPR041885">
    <property type="entry name" value="MAN1_winged_helix_dom"/>
</dbReference>
<evidence type="ECO:0000256" key="7">
    <source>
        <dbReference type="SAM" id="MobiDB-lite"/>
    </source>
</evidence>
<dbReference type="PANTHER" id="PTHR47808">
    <property type="entry name" value="INNER NUCLEAR MEMBRANE PROTEIN HEH2-RELATED"/>
    <property type="match status" value="1"/>
</dbReference>
<feature type="compositionally biased region" description="Basic residues" evidence="7">
    <location>
        <begin position="201"/>
        <end position="210"/>
    </location>
</feature>
<dbReference type="GO" id="GO:0005637">
    <property type="term" value="C:nuclear inner membrane"/>
    <property type="evidence" value="ECO:0007669"/>
    <property type="project" value="UniProtKB-SubCell"/>
</dbReference>
<keyword evidence="4" id="KW-1133">Transmembrane helix</keyword>
<dbReference type="InterPro" id="IPR044780">
    <property type="entry name" value="Heh2/Src1"/>
</dbReference>
<evidence type="ECO:0000313" key="11">
    <source>
        <dbReference type="Proteomes" id="UP000812966"/>
    </source>
</evidence>
<accession>A0A8K0NS86</accession>
<dbReference type="EMBL" id="JABELV010000095">
    <property type="protein sequence ID" value="KAG7531284.1"/>
    <property type="molecule type" value="Genomic_DNA"/>
</dbReference>
<feature type="domain" description="Man1/Src1-like C-terminal" evidence="8">
    <location>
        <begin position="531"/>
        <end position="901"/>
    </location>
</feature>
<dbReference type="Pfam" id="PF12949">
    <property type="entry name" value="HeH"/>
    <property type="match status" value="1"/>
</dbReference>
<evidence type="ECO:0000256" key="5">
    <source>
        <dbReference type="ARBA" id="ARBA00023136"/>
    </source>
</evidence>
<dbReference type="InterPro" id="IPR025856">
    <property type="entry name" value="HeH/LEM_domain"/>
</dbReference>
<dbReference type="Gene3D" id="1.10.10.1180">
    <property type="entry name" value="MAN1, winged-helix domain"/>
    <property type="match status" value="1"/>
</dbReference>
<evidence type="ECO:0000256" key="2">
    <source>
        <dbReference type="ARBA" id="ARBA00022553"/>
    </source>
</evidence>
<feature type="compositionally biased region" description="Basic and acidic residues" evidence="7">
    <location>
        <begin position="234"/>
        <end position="243"/>
    </location>
</feature>
<comment type="subcellular location">
    <subcellularLocation>
        <location evidence="1">Nucleus inner membrane</location>
    </subcellularLocation>
</comment>
<feature type="compositionally biased region" description="Low complexity" evidence="7">
    <location>
        <begin position="245"/>
        <end position="259"/>
    </location>
</feature>